<reference evidence="1" key="1">
    <citation type="submission" date="2023-03" db="EMBL/GenBank/DDBJ databases">
        <title>Andean soil-derived lignocellulolytic bacterial consortium as a source of novel taxa and putative plastic-active enzymes.</title>
        <authorList>
            <person name="Diaz-Garcia L."/>
            <person name="Chuvochina M."/>
            <person name="Feuerriegel G."/>
            <person name="Bunk B."/>
            <person name="Sproer C."/>
            <person name="Streit W.R."/>
            <person name="Rodriguez L.M."/>
            <person name="Overmann J."/>
            <person name="Jimenez D.J."/>
        </authorList>
    </citation>
    <scope>NUCLEOTIDE SEQUENCE</scope>
    <source>
        <strain evidence="1">MAG 4196</strain>
    </source>
</reference>
<organism evidence="1 2">
    <name type="scientific">Candidatus Devosia phytovorans</name>
    <dbReference type="NCBI Taxonomy" id="3121372"/>
    <lineage>
        <taxon>Bacteria</taxon>
        <taxon>Pseudomonadati</taxon>
        <taxon>Pseudomonadota</taxon>
        <taxon>Alphaproteobacteria</taxon>
        <taxon>Hyphomicrobiales</taxon>
        <taxon>Devosiaceae</taxon>
        <taxon>Devosia</taxon>
    </lineage>
</organism>
<proteinExistence type="predicted"/>
<name>A0AAJ6AZJ5_9HYPH</name>
<protein>
    <submittedName>
        <fullName evidence="1">Uncharacterized protein</fullName>
    </submittedName>
</protein>
<accession>A0AAJ6AZJ5</accession>
<evidence type="ECO:0000313" key="2">
    <source>
        <dbReference type="Proteomes" id="UP001217476"/>
    </source>
</evidence>
<dbReference type="AlphaFoldDB" id="A0AAJ6AZJ5"/>
<dbReference type="Proteomes" id="UP001217476">
    <property type="component" value="Chromosome"/>
</dbReference>
<evidence type="ECO:0000313" key="1">
    <source>
        <dbReference type="EMBL" id="WEK03876.1"/>
    </source>
</evidence>
<sequence>MTVALELTNPAGIVLYPDQKAARFHHERKSLAKRARAIIRAHYGIVETAPDSLLIHIVTSAGFSRDDLAWLRVMRGGKMINILVVPSRIWHNPESMALVFKARRDATTSGLRCLLVPQRWLRGENRSAAANLIARCSEHETSDIERRAVTEHIASYGRATVGTCAEILSRNDDPFGAVLAMHACGVIRIDLSRRIAPDSWVKLGLRN</sequence>
<gene>
    <name evidence="1" type="ORF">P0Y65_17030</name>
</gene>
<dbReference type="EMBL" id="CP119312">
    <property type="protein sequence ID" value="WEK03876.1"/>
    <property type="molecule type" value="Genomic_DNA"/>
</dbReference>